<dbReference type="InterPro" id="IPR027477">
    <property type="entry name" value="Succ_DH/fumarate_Rdtase_cat_sf"/>
</dbReference>
<dbReference type="Proteomes" id="UP001320544">
    <property type="component" value="Chromosome"/>
</dbReference>
<keyword evidence="3" id="KW-0274">FAD</keyword>
<dbReference type="InterPro" id="IPR050315">
    <property type="entry name" value="FAD-oxidoreductase_2"/>
</dbReference>
<reference evidence="6 7" key="1">
    <citation type="submission" date="2022-01" db="EMBL/GenBank/DDBJ databases">
        <title>Novel bile acid biosynthetic pathways are enriched in the microbiome of centenarians.</title>
        <authorList>
            <person name="Sato Y."/>
            <person name="Atarashi K."/>
            <person name="Plichta R.D."/>
            <person name="Arai Y."/>
            <person name="Sasajima S."/>
            <person name="Kearney M.S."/>
            <person name="Suda W."/>
            <person name="Takeshita K."/>
            <person name="Sasaki T."/>
            <person name="Okamoto S."/>
            <person name="Skelly N.A."/>
            <person name="Okamura Y."/>
            <person name="Vlamakis H."/>
            <person name="Li Y."/>
            <person name="Tanoue T."/>
            <person name="Takei H."/>
            <person name="Nittono H."/>
            <person name="Narushima S."/>
            <person name="Irie J."/>
            <person name="Itoh H."/>
            <person name="Moriya K."/>
            <person name="Sugiura Y."/>
            <person name="Suematsu M."/>
            <person name="Moritoki N."/>
            <person name="Shibata S."/>
            <person name="Littman R.D."/>
            <person name="Fischbach A.M."/>
            <person name="Uwamino Y."/>
            <person name="Inoue T."/>
            <person name="Honda A."/>
            <person name="Hattori M."/>
            <person name="Murai T."/>
            <person name="Xavier J.R."/>
            <person name="Hirose N."/>
            <person name="Honda K."/>
        </authorList>
    </citation>
    <scope>NUCLEOTIDE SEQUENCE [LARGE SCALE GENOMIC DNA]</scope>
    <source>
        <strain evidence="6 7">CE91-St30</strain>
    </source>
</reference>
<dbReference type="SUPFAM" id="SSF51905">
    <property type="entry name" value="FAD/NAD(P)-binding domain"/>
    <property type="match status" value="1"/>
</dbReference>
<evidence type="ECO:0000313" key="6">
    <source>
        <dbReference type="EMBL" id="BDE97040.1"/>
    </source>
</evidence>
<dbReference type="InterPro" id="IPR006311">
    <property type="entry name" value="TAT_signal"/>
</dbReference>
<evidence type="ECO:0000256" key="4">
    <source>
        <dbReference type="ARBA" id="ARBA00023002"/>
    </source>
</evidence>
<dbReference type="Pfam" id="PF00890">
    <property type="entry name" value="FAD_binding_2"/>
    <property type="match status" value="1"/>
</dbReference>
<comment type="cofactor">
    <cofactor evidence="1">
        <name>FAD</name>
        <dbReference type="ChEBI" id="CHEBI:57692"/>
    </cofactor>
</comment>
<evidence type="ECO:0000256" key="1">
    <source>
        <dbReference type="ARBA" id="ARBA00001974"/>
    </source>
</evidence>
<dbReference type="InterPro" id="IPR036188">
    <property type="entry name" value="FAD/NAD-bd_sf"/>
</dbReference>
<proteinExistence type="predicted"/>
<dbReference type="InterPro" id="IPR019546">
    <property type="entry name" value="TAT_signal_bac_arc"/>
</dbReference>
<name>A0ABN6MJA0_9ACTN</name>
<keyword evidence="4" id="KW-0560">Oxidoreductase</keyword>
<dbReference type="InterPro" id="IPR003953">
    <property type="entry name" value="FAD-dep_OxRdtase_2_FAD-bd"/>
</dbReference>
<evidence type="ECO:0000256" key="2">
    <source>
        <dbReference type="ARBA" id="ARBA00022630"/>
    </source>
</evidence>
<evidence type="ECO:0000313" key="7">
    <source>
        <dbReference type="Proteomes" id="UP001320544"/>
    </source>
</evidence>
<dbReference type="NCBIfam" id="TIGR01409">
    <property type="entry name" value="TAT_signal_seq"/>
    <property type="match status" value="1"/>
</dbReference>
<protein>
    <submittedName>
        <fullName evidence="6">Fumarate reductase</fullName>
    </submittedName>
</protein>
<feature type="domain" description="FAD-dependent oxidoreductase 2 FAD-binding" evidence="5">
    <location>
        <begin position="54"/>
        <end position="532"/>
    </location>
</feature>
<keyword evidence="7" id="KW-1185">Reference proteome</keyword>
<accession>A0ABN6MJA0</accession>
<dbReference type="SUPFAM" id="SSF56425">
    <property type="entry name" value="Succinate dehydrogenase/fumarate reductase flavoprotein, catalytic domain"/>
    <property type="match status" value="1"/>
</dbReference>
<dbReference type="PROSITE" id="PS51318">
    <property type="entry name" value="TAT"/>
    <property type="match status" value="1"/>
</dbReference>
<dbReference type="Gene3D" id="3.50.50.60">
    <property type="entry name" value="FAD/NAD(P)-binding domain"/>
    <property type="match status" value="2"/>
</dbReference>
<sequence>MEHAVSRRSFLKGVGLAGGAVGAGMLLNGCASGESDAGEAAPWWAPESWDIETDVIVVGTGDAGSPAAIRAVDAGAEVIMIDKGEFFGGCSVLGGGNCQLACTSVQKRFDIEDKPEWAFEDQMEFGLYRSNPEVLQAWIDTSDEYATWVEDVCGGEWVDVTKQEPARVPRSHQIAEHNGQPKGSGVVFSMLFHEQLEARGVQILLEHKMTKIYREPGGPVLGLEVETPDGTIAMKARKGVVIATGGFKGNPRMIRAQHAAFDETLIWTGWPDVLPTGDGHLCVTDIGGGCVDMSFIMEFSGRLGSRQYVRWDRPHFDNPSTKTGLPSGKLDHMVFVQNQGTRYLNEAGWEAGHTLPWLPHMVAFLQIEGRPRMEWFVTDQAGAVDAGWDKYEDAFLNPDSEKTPCCEPGWVAKADTIAELAEQMGVPADNLEATIAQYNEYAAAGEDPDFGRPGPLYPVAEPPFWAARWCRMPHDQCTGIRVNQNMQVVDQSFQWQPEGCDSVPISEEPIIPHLYAAGECTGGTGGAVRGSGKRGWYQVHGYIAGNLAAQEDPIA</sequence>
<organism evidence="6 7">
    <name type="scientific">Raoultibacter timonensis</name>
    <dbReference type="NCBI Taxonomy" id="1907662"/>
    <lineage>
        <taxon>Bacteria</taxon>
        <taxon>Bacillati</taxon>
        <taxon>Actinomycetota</taxon>
        <taxon>Coriobacteriia</taxon>
        <taxon>Eggerthellales</taxon>
        <taxon>Eggerthellaceae</taxon>
        <taxon>Raoultibacter</taxon>
    </lineage>
</organism>
<dbReference type="Gene3D" id="3.90.700.10">
    <property type="entry name" value="Succinate dehydrogenase/fumarate reductase flavoprotein, catalytic domain"/>
    <property type="match status" value="1"/>
</dbReference>
<evidence type="ECO:0000259" key="5">
    <source>
        <dbReference type="Pfam" id="PF00890"/>
    </source>
</evidence>
<dbReference type="EMBL" id="AP025564">
    <property type="protein sequence ID" value="BDE97040.1"/>
    <property type="molecule type" value="Genomic_DNA"/>
</dbReference>
<dbReference type="RefSeq" id="WP_244386174.1">
    <property type="nucleotide sequence ID" value="NZ_AP025564.1"/>
</dbReference>
<dbReference type="PANTHER" id="PTHR43400:SF10">
    <property type="entry name" value="3-OXOSTEROID 1-DEHYDROGENASE"/>
    <property type="match status" value="1"/>
</dbReference>
<gene>
    <name evidence="6" type="ORF">CE91St30_23730</name>
</gene>
<dbReference type="PANTHER" id="PTHR43400">
    <property type="entry name" value="FUMARATE REDUCTASE"/>
    <property type="match status" value="1"/>
</dbReference>
<keyword evidence="2" id="KW-0285">Flavoprotein</keyword>
<evidence type="ECO:0000256" key="3">
    <source>
        <dbReference type="ARBA" id="ARBA00022827"/>
    </source>
</evidence>